<accession>A0A7E4VLX4</accession>
<keyword evidence="1" id="KW-0472">Membrane</keyword>
<keyword evidence="2" id="KW-1185">Reference proteome</keyword>
<feature type="transmembrane region" description="Helical" evidence="1">
    <location>
        <begin position="36"/>
        <end position="58"/>
    </location>
</feature>
<reference evidence="2" key="1">
    <citation type="journal article" date="2013" name="Genetics">
        <title>The draft genome and transcriptome of Panagrellus redivivus are shaped by the harsh demands of a free-living lifestyle.</title>
        <authorList>
            <person name="Srinivasan J."/>
            <person name="Dillman A.R."/>
            <person name="Macchietto M.G."/>
            <person name="Heikkinen L."/>
            <person name="Lakso M."/>
            <person name="Fracchia K.M."/>
            <person name="Antoshechkin I."/>
            <person name="Mortazavi A."/>
            <person name="Wong G."/>
            <person name="Sternberg P.W."/>
        </authorList>
    </citation>
    <scope>NUCLEOTIDE SEQUENCE [LARGE SCALE GENOMIC DNA]</scope>
    <source>
        <strain evidence="2">MT8872</strain>
    </source>
</reference>
<evidence type="ECO:0000313" key="3">
    <source>
        <dbReference type="WBParaSite" id="Pan_g22392.t1"/>
    </source>
</evidence>
<dbReference type="WBParaSite" id="Pan_g22392.t1">
    <property type="protein sequence ID" value="Pan_g22392.t1"/>
    <property type="gene ID" value="Pan_g22392"/>
</dbReference>
<keyword evidence="1" id="KW-1133">Transmembrane helix</keyword>
<protein>
    <submittedName>
        <fullName evidence="3">Receptor expression-enhancing protein</fullName>
    </submittedName>
</protein>
<organism evidence="2 3">
    <name type="scientific">Panagrellus redivivus</name>
    <name type="common">Microworm</name>
    <dbReference type="NCBI Taxonomy" id="6233"/>
    <lineage>
        <taxon>Eukaryota</taxon>
        <taxon>Metazoa</taxon>
        <taxon>Ecdysozoa</taxon>
        <taxon>Nematoda</taxon>
        <taxon>Chromadorea</taxon>
        <taxon>Rhabditida</taxon>
        <taxon>Tylenchina</taxon>
        <taxon>Panagrolaimomorpha</taxon>
        <taxon>Panagrolaimoidea</taxon>
        <taxon>Panagrolaimidae</taxon>
        <taxon>Panagrellus</taxon>
    </lineage>
</organism>
<feature type="transmembrane region" description="Helical" evidence="1">
    <location>
        <begin position="119"/>
        <end position="143"/>
    </location>
</feature>
<name>A0A7E4VLX4_PANRE</name>
<keyword evidence="1" id="KW-0812">Transmembrane</keyword>
<evidence type="ECO:0000256" key="1">
    <source>
        <dbReference type="SAM" id="Phobius"/>
    </source>
</evidence>
<proteinExistence type="predicted"/>
<feature type="transmembrane region" description="Helical" evidence="1">
    <location>
        <begin position="79"/>
        <end position="99"/>
    </location>
</feature>
<dbReference type="Proteomes" id="UP000492821">
    <property type="component" value="Unassembled WGS sequence"/>
</dbReference>
<reference evidence="3" key="2">
    <citation type="submission" date="2020-10" db="UniProtKB">
        <authorList>
            <consortium name="WormBaseParasite"/>
        </authorList>
    </citation>
    <scope>IDENTIFICATION</scope>
</reference>
<sequence length="194" mass="22090">MATEKETPETVENPIKIKFLDTIPYEEAKNVFEYGLIYAFCAILYHINDITPLLLLIYPIAIGIGNYYKLRGFTDGIAYMMYFQNALTILGYCWAWKRFYPNVAASILGSLPLTTDLDWLIAMVAAFVPYLCSMMVYFGWGLYSYDPYKDEKKETGEVDGLEEVPLTAAENSNLVTEDLEKCCNIPMTLESIDP</sequence>
<dbReference type="AlphaFoldDB" id="A0A7E4VLX4"/>
<evidence type="ECO:0000313" key="2">
    <source>
        <dbReference type="Proteomes" id="UP000492821"/>
    </source>
</evidence>